<gene>
    <name evidence="2" type="ORF">NMU03_10695</name>
</gene>
<dbReference type="RefSeq" id="WP_290138295.1">
    <property type="nucleotide sequence ID" value="NZ_CP101620.1"/>
</dbReference>
<evidence type="ECO:0000313" key="3">
    <source>
        <dbReference type="Proteomes" id="UP001060112"/>
    </source>
</evidence>
<accession>A0ABY5HYM8</accession>
<name>A0ABY5HYM8_9FIRM</name>
<evidence type="ECO:0000259" key="1">
    <source>
        <dbReference type="SMART" id="SM00850"/>
    </source>
</evidence>
<dbReference type="EMBL" id="CP101620">
    <property type="protein sequence ID" value="UTY38154.1"/>
    <property type="molecule type" value="Genomic_DNA"/>
</dbReference>
<evidence type="ECO:0000313" key="2">
    <source>
        <dbReference type="EMBL" id="UTY38154.1"/>
    </source>
</evidence>
<dbReference type="Pfam" id="PF04397">
    <property type="entry name" value="LytTR"/>
    <property type="match status" value="1"/>
</dbReference>
<feature type="domain" description="HTH LytTR-type" evidence="1">
    <location>
        <begin position="49"/>
        <end position="147"/>
    </location>
</feature>
<reference evidence="2" key="1">
    <citation type="submission" date="2022-07" db="EMBL/GenBank/DDBJ databases">
        <title>Faecal culturing of patients with breast cancer.</title>
        <authorList>
            <person name="Teng N.M.Y."/>
            <person name="Kiu R."/>
            <person name="Evans R."/>
            <person name="Baker D.J."/>
            <person name="Zenner C."/>
            <person name="Robinson S.D."/>
            <person name="Hall L.J."/>
        </authorList>
    </citation>
    <scope>NUCLEOTIDE SEQUENCE</scope>
    <source>
        <strain evidence="2">LH1062</strain>
    </source>
</reference>
<dbReference type="InterPro" id="IPR007492">
    <property type="entry name" value="LytTR_DNA-bd_dom"/>
</dbReference>
<sequence length="154" mass="18498">MKIRIEEDCGMNHHQMKLVIHPQIRHIAEKVIETMSASLESIHGYDEYNNMYFIPIVSIVYIETIDHKLYAYTKNQVYYLHFYSLKELMRKKFLPQFCQINAQTLVNTDYVCAYRIDENSRRKIILENGEILIVNRSYKNRFENVMNIKNKVVK</sequence>
<proteinExistence type="predicted"/>
<dbReference type="Proteomes" id="UP001060112">
    <property type="component" value="Chromosome"/>
</dbReference>
<organism evidence="2 3">
    <name type="scientific">Allocoprobacillus halotolerans</name>
    <dbReference type="NCBI Taxonomy" id="2944914"/>
    <lineage>
        <taxon>Bacteria</taxon>
        <taxon>Bacillati</taxon>
        <taxon>Bacillota</taxon>
        <taxon>Erysipelotrichia</taxon>
        <taxon>Erysipelotrichales</taxon>
        <taxon>Erysipelotrichaceae</taxon>
        <taxon>Allocoprobacillus</taxon>
    </lineage>
</organism>
<dbReference type="SMART" id="SM00850">
    <property type="entry name" value="LytTR"/>
    <property type="match status" value="1"/>
</dbReference>
<keyword evidence="3" id="KW-1185">Reference proteome</keyword>
<dbReference type="Gene3D" id="2.40.50.1020">
    <property type="entry name" value="LytTr DNA-binding domain"/>
    <property type="match status" value="1"/>
</dbReference>
<protein>
    <submittedName>
        <fullName evidence="2">LytTR family transcriptional regulator</fullName>
    </submittedName>
</protein>